<gene>
    <name evidence="1" type="ORF">TREVI0001_1958</name>
</gene>
<dbReference type="Proteomes" id="UP000004509">
    <property type="component" value="Unassembled WGS sequence"/>
</dbReference>
<dbReference type="AlphaFoldDB" id="C8PPL5"/>
<accession>C8PPL5</accession>
<organism evidence="1 2">
    <name type="scientific">Treponema vincentii ATCC 35580</name>
    <dbReference type="NCBI Taxonomy" id="596324"/>
    <lineage>
        <taxon>Bacteria</taxon>
        <taxon>Pseudomonadati</taxon>
        <taxon>Spirochaetota</taxon>
        <taxon>Spirochaetia</taxon>
        <taxon>Spirochaetales</taxon>
        <taxon>Treponemataceae</taxon>
        <taxon>Treponema</taxon>
    </lineage>
</organism>
<sequence>MNRFAVQMLVQSPDFAIYIYSSDAFTRLLQKNVRNFISPKCNS</sequence>
<evidence type="ECO:0000313" key="1">
    <source>
        <dbReference type="EMBL" id="EEV20787.1"/>
    </source>
</evidence>
<protein>
    <submittedName>
        <fullName evidence="1">Uncharacterized protein</fullName>
    </submittedName>
</protein>
<dbReference type="STRING" id="596324.TREVI0001_1958"/>
<comment type="caution">
    <text evidence="1">The sequence shown here is derived from an EMBL/GenBank/DDBJ whole genome shotgun (WGS) entry which is preliminary data.</text>
</comment>
<evidence type="ECO:0000313" key="2">
    <source>
        <dbReference type="Proteomes" id="UP000004509"/>
    </source>
</evidence>
<dbReference type="EMBL" id="ACYH01000027">
    <property type="protein sequence ID" value="EEV20787.1"/>
    <property type="molecule type" value="Genomic_DNA"/>
</dbReference>
<proteinExistence type="predicted"/>
<reference evidence="1 2" key="1">
    <citation type="submission" date="2009-07" db="EMBL/GenBank/DDBJ databases">
        <authorList>
            <person name="Madupu R."/>
            <person name="Sebastian Y."/>
            <person name="Durkin A.S."/>
            <person name="Torralba M."/>
            <person name="Methe B."/>
            <person name="Sutton G.G."/>
            <person name="Strausberg R.L."/>
            <person name="Nelson K.E."/>
        </authorList>
    </citation>
    <scope>NUCLEOTIDE SEQUENCE [LARGE SCALE GENOMIC DNA]</scope>
    <source>
        <strain evidence="1 2">ATCC 35580</strain>
    </source>
</reference>
<name>C8PPL5_9SPIR</name>